<keyword evidence="4 6" id="KW-1133">Transmembrane helix</keyword>
<keyword evidence="5 6" id="KW-0472">Membrane</keyword>
<evidence type="ECO:0000256" key="2">
    <source>
        <dbReference type="ARBA" id="ARBA00009671"/>
    </source>
</evidence>
<feature type="compositionally biased region" description="Basic and acidic residues" evidence="7">
    <location>
        <begin position="124"/>
        <end position="133"/>
    </location>
</feature>
<dbReference type="AlphaFoldDB" id="A0A7M6DRX0"/>
<feature type="region of interest" description="Disordered" evidence="7">
    <location>
        <begin position="116"/>
        <end position="152"/>
    </location>
</feature>
<sequence length="152" mass="17162">MWFAILNFLNYVGMLTNALILGLTSQYGNQYKMKTFNVNLPSNVTAFNTTTNQTVNSFPVTIESNNNLWIILIFENVVLAVKFVIAYAIPDIPESVSEAKSQEKIQLGKLLMRSGLTLGPGKTIKPETKQKTKEKQRKTKKEKESLIFETGR</sequence>
<dbReference type="GO" id="GO:0005886">
    <property type="term" value="C:plasma membrane"/>
    <property type="evidence" value="ECO:0007669"/>
    <property type="project" value="TreeGrafter"/>
</dbReference>
<protein>
    <recommendedName>
        <fullName evidence="6">Anoctamin</fullName>
    </recommendedName>
</protein>
<dbReference type="OrthoDB" id="296386at2759"/>
<dbReference type="Proteomes" id="UP000594262">
    <property type="component" value="Unplaced"/>
</dbReference>
<evidence type="ECO:0000256" key="1">
    <source>
        <dbReference type="ARBA" id="ARBA00004141"/>
    </source>
</evidence>
<dbReference type="InterPro" id="IPR049452">
    <property type="entry name" value="Anoctamin_TM"/>
</dbReference>
<comment type="subcellular location">
    <subcellularLocation>
        <location evidence="1 6">Membrane</location>
        <topology evidence="1 6">Multi-pass membrane protein</topology>
    </subcellularLocation>
</comment>
<accession>A0A7M6DRX0</accession>
<dbReference type="EnsemblMetazoa" id="CLYHEMT026275.1">
    <property type="protein sequence ID" value="CLYHEMP026275.1"/>
    <property type="gene ID" value="CLYHEMG026275"/>
</dbReference>
<reference evidence="9" key="1">
    <citation type="submission" date="2021-01" db="UniProtKB">
        <authorList>
            <consortium name="EnsemblMetazoa"/>
        </authorList>
    </citation>
    <scope>IDENTIFICATION</scope>
</reference>
<organism evidence="9 10">
    <name type="scientific">Clytia hemisphaerica</name>
    <dbReference type="NCBI Taxonomy" id="252671"/>
    <lineage>
        <taxon>Eukaryota</taxon>
        <taxon>Metazoa</taxon>
        <taxon>Cnidaria</taxon>
        <taxon>Hydrozoa</taxon>
        <taxon>Hydroidolina</taxon>
        <taxon>Leptothecata</taxon>
        <taxon>Obeliida</taxon>
        <taxon>Clytiidae</taxon>
        <taxon>Clytia</taxon>
    </lineage>
</organism>
<dbReference type="PANTHER" id="PTHR12308">
    <property type="entry name" value="ANOCTAMIN"/>
    <property type="match status" value="1"/>
</dbReference>
<feature type="transmembrane region" description="Helical" evidence="6">
    <location>
        <begin position="6"/>
        <end position="24"/>
    </location>
</feature>
<comment type="caution">
    <text evidence="6">Lacks conserved residue(s) required for the propagation of feature annotation.</text>
</comment>
<comment type="similarity">
    <text evidence="2 6">Belongs to the anoctamin family.</text>
</comment>
<feature type="domain" description="Anoctamin transmembrane" evidence="8">
    <location>
        <begin position="1"/>
        <end position="102"/>
    </location>
</feature>
<dbReference type="Pfam" id="PF04547">
    <property type="entry name" value="Anoctamin"/>
    <property type="match status" value="1"/>
</dbReference>
<name>A0A7M6DRX0_9CNID</name>
<feature type="compositionally biased region" description="Basic and acidic residues" evidence="7">
    <location>
        <begin position="141"/>
        <end position="152"/>
    </location>
</feature>
<evidence type="ECO:0000256" key="7">
    <source>
        <dbReference type="SAM" id="MobiDB-lite"/>
    </source>
</evidence>
<keyword evidence="10" id="KW-1185">Reference proteome</keyword>
<dbReference type="InterPro" id="IPR007632">
    <property type="entry name" value="Anoctamin"/>
</dbReference>
<evidence type="ECO:0000313" key="9">
    <source>
        <dbReference type="EnsemblMetazoa" id="CLYHEMP026275.1"/>
    </source>
</evidence>
<evidence type="ECO:0000259" key="8">
    <source>
        <dbReference type="Pfam" id="PF04547"/>
    </source>
</evidence>
<evidence type="ECO:0000256" key="4">
    <source>
        <dbReference type="ARBA" id="ARBA00022989"/>
    </source>
</evidence>
<evidence type="ECO:0000313" key="10">
    <source>
        <dbReference type="Proteomes" id="UP000594262"/>
    </source>
</evidence>
<evidence type="ECO:0000256" key="5">
    <source>
        <dbReference type="ARBA" id="ARBA00023136"/>
    </source>
</evidence>
<feature type="transmembrane region" description="Helical" evidence="6">
    <location>
        <begin position="68"/>
        <end position="89"/>
    </location>
</feature>
<evidence type="ECO:0000256" key="3">
    <source>
        <dbReference type="ARBA" id="ARBA00022692"/>
    </source>
</evidence>
<dbReference type="PANTHER" id="PTHR12308:SF73">
    <property type="entry name" value="ANOCTAMIN"/>
    <property type="match status" value="1"/>
</dbReference>
<evidence type="ECO:0000256" key="6">
    <source>
        <dbReference type="RuleBase" id="RU280814"/>
    </source>
</evidence>
<proteinExistence type="inferred from homology"/>
<dbReference type="GO" id="GO:0005254">
    <property type="term" value="F:chloride channel activity"/>
    <property type="evidence" value="ECO:0007669"/>
    <property type="project" value="TreeGrafter"/>
</dbReference>
<keyword evidence="3 6" id="KW-0812">Transmembrane</keyword>